<proteinExistence type="predicted"/>
<organism evidence="5 6">
    <name type="scientific">Roseivivax lentus</name>
    <dbReference type="NCBI Taxonomy" id="633194"/>
    <lineage>
        <taxon>Bacteria</taxon>
        <taxon>Pseudomonadati</taxon>
        <taxon>Pseudomonadota</taxon>
        <taxon>Alphaproteobacteria</taxon>
        <taxon>Rhodobacterales</taxon>
        <taxon>Roseobacteraceae</taxon>
        <taxon>Roseivivax</taxon>
    </lineage>
</organism>
<feature type="compositionally biased region" description="Basic and acidic residues" evidence="3">
    <location>
        <begin position="1"/>
        <end position="18"/>
    </location>
</feature>
<sequence>MERLQAAIDKARAQRDGELGIETQSQRSRPKPASSAEQEAAWLAVPEIKLRSSLLSSKRVFTVQSGPIAAPFDILRTRVIQQAQSNGWRRIAVVSPRSGSGKTTTVANLAFGLARQQGIRTIAMDADLRRNGLGRVLGQKGDVPMSDVLNGLIPFSHAARRYGSNLIFGLGFGAAGNPAAILQSAISDDVLRGIEAKFGPDIFLFDMPPLSASDDNLGFLTRVDAALIVVEAEKTRSKEFDVAERQVSELTNVMGVVLNKCVYTSGAYGYEEGYY</sequence>
<dbReference type="AlphaFoldDB" id="A0A1N7Q237"/>
<accession>A0A1N7Q237</accession>
<dbReference type="STRING" id="633194.SAMN05421759_12511"/>
<keyword evidence="1" id="KW-0547">Nucleotide-binding</keyword>
<dbReference type="Gene3D" id="3.40.50.300">
    <property type="entry name" value="P-loop containing nucleotide triphosphate hydrolases"/>
    <property type="match status" value="1"/>
</dbReference>
<dbReference type="RefSeq" id="WP_076451139.1">
    <property type="nucleotide sequence ID" value="NZ_FTOQ01000025.1"/>
</dbReference>
<dbReference type="PANTHER" id="PTHR32309:SF13">
    <property type="entry name" value="FERRIC ENTEROBACTIN TRANSPORT PROTEIN FEPE"/>
    <property type="match status" value="1"/>
</dbReference>
<evidence type="ECO:0000259" key="4">
    <source>
        <dbReference type="Pfam" id="PF01656"/>
    </source>
</evidence>
<dbReference type="GO" id="GO:0005886">
    <property type="term" value="C:plasma membrane"/>
    <property type="evidence" value="ECO:0007669"/>
    <property type="project" value="TreeGrafter"/>
</dbReference>
<protein>
    <submittedName>
        <fullName evidence="5">Chromosome partitioning ATPase, Mrp family, contains Fe-S cluster</fullName>
    </submittedName>
</protein>
<dbReference type="InterPro" id="IPR002586">
    <property type="entry name" value="CobQ/CobB/MinD/ParA_Nub-bd_dom"/>
</dbReference>
<dbReference type="Pfam" id="PF01656">
    <property type="entry name" value="CbiA"/>
    <property type="match status" value="1"/>
</dbReference>
<gene>
    <name evidence="5" type="ORF">SAMN05421759_12511</name>
</gene>
<feature type="region of interest" description="Disordered" evidence="3">
    <location>
        <begin position="1"/>
        <end position="38"/>
    </location>
</feature>
<name>A0A1N7Q237_9RHOB</name>
<dbReference type="PANTHER" id="PTHR32309">
    <property type="entry name" value="TYROSINE-PROTEIN KINASE"/>
    <property type="match status" value="1"/>
</dbReference>
<evidence type="ECO:0000256" key="3">
    <source>
        <dbReference type="SAM" id="MobiDB-lite"/>
    </source>
</evidence>
<keyword evidence="2" id="KW-0067">ATP-binding</keyword>
<reference evidence="6" key="1">
    <citation type="submission" date="2017-01" db="EMBL/GenBank/DDBJ databases">
        <authorList>
            <person name="Varghese N."/>
            <person name="Submissions S."/>
        </authorList>
    </citation>
    <scope>NUCLEOTIDE SEQUENCE [LARGE SCALE GENOMIC DNA]</scope>
    <source>
        <strain evidence="6">DSM 29430</strain>
    </source>
</reference>
<dbReference type="InterPro" id="IPR050445">
    <property type="entry name" value="Bact_polysacc_biosynth/exp"/>
</dbReference>
<dbReference type="CDD" id="cd05387">
    <property type="entry name" value="BY-kinase"/>
    <property type="match status" value="1"/>
</dbReference>
<feature type="domain" description="CobQ/CobB/MinD/ParA nucleotide binding" evidence="4">
    <location>
        <begin position="91"/>
        <end position="260"/>
    </location>
</feature>
<dbReference type="InterPro" id="IPR027417">
    <property type="entry name" value="P-loop_NTPase"/>
</dbReference>
<dbReference type="OrthoDB" id="9775724at2"/>
<evidence type="ECO:0000256" key="2">
    <source>
        <dbReference type="ARBA" id="ARBA00022840"/>
    </source>
</evidence>
<dbReference type="InterPro" id="IPR005702">
    <property type="entry name" value="Wzc-like_C"/>
</dbReference>
<evidence type="ECO:0000256" key="1">
    <source>
        <dbReference type="ARBA" id="ARBA00022741"/>
    </source>
</evidence>
<evidence type="ECO:0000313" key="6">
    <source>
        <dbReference type="Proteomes" id="UP000186684"/>
    </source>
</evidence>
<dbReference type="SUPFAM" id="SSF52540">
    <property type="entry name" value="P-loop containing nucleoside triphosphate hydrolases"/>
    <property type="match status" value="1"/>
</dbReference>
<keyword evidence="6" id="KW-1185">Reference proteome</keyword>
<dbReference type="Proteomes" id="UP000186684">
    <property type="component" value="Unassembled WGS sequence"/>
</dbReference>
<dbReference type="EMBL" id="FTOQ01000025">
    <property type="protein sequence ID" value="SIT16954.1"/>
    <property type="molecule type" value="Genomic_DNA"/>
</dbReference>
<evidence type="ECO:0000313" key="5">
    <source>
        <dbReference type="EMBL" id="SIT16954.1"/>
    </source>
</evidence>
<dbReference type="GO" id="GO:0004713">
    <property type="term" value="F:protein tyrosine kinase activity"/>
    <property type="evidence" value="ECO:0007669"/>
    <property type="project" value="TreeGrafter"/>
</dbReference>